<organism evidence="1 2">
    <name type="scientific">Prolemur simus</name>
    <name type="common">Greater bamboo lemur</name>
    <name type="synonym">Hapalemur simus</name>
    <dbReference type="NCBI Taxonomy" id="1328070"/>
    <lineage>
        <taxon>Eukaryota</taxon>
        <taxon>Metazoa</taxon>
        <taxon>Chordata</taxon>
        <taxon>Craniata</taxon>
        <taxon>Vertebrata</taxon>
        <taxon>Euteleostomi</taxon>
        <taxon>Mammalia</taxon>
        <taxon>Eutheria</taxon>
        <taxon>Euarchontoglires</taxon>
        <taxon>Primates</taxon>
        <taxon>Strepsirrhini</taxon>
        <taxon>Lemuriformes</taxon>
        <taxon>Lemuridae</taxon>
        <taxon>Prolemur</taxon>
    </lineage>
</organism>
<protein>
    <submittedName>
        <fullName evidence="1">Uncharacterized protein</fullName>
    </submittedName>
</protein>
<evidence type="ECO:0000313" key="1">
    <source>
        <dbReference type="Ensembl" id="ENSPSMP00000032175.1"/>
    </source>
</evidence>
<dbReference type="Proteomes" id="UP000694414">
    <property type="component" value="Unplaced"/>
</dbReference>
<reference evidence="1" key="2">
    <citation type="submission" date="2025-09" db="UniProtKB">
        <authorList>
            <consortium name="Ensembl"/>
        </authorList>
    </citation>
    <scope>IDENTIFICATION</scope>
</reference>
<dbReference type="AlphaFoldDB" id="A0A8C9ADJ9"/>
<evidence type="ECO:0000313" key="2">
    <source>
        <dbReference type="Proteomes" id="UP000694414"/>
    </source>
</evidence>
<dbReference type="GeneTree" id="ENSGT01100000266941"/>
<dbReference type="Ensembl" id="ENSPSMT00000037132.1">
    <property type="protein sequence ID" value="ENSPSMP00000032175.1"/>
    <property type="gene ID" value="ENSPSMG00000022299.1"/>
</dbReference>
<sequence length="69" mass="8280">MRGQPKVIDKLGTVLPMWKTMFPWQWMWQLRVWIFLKSSMSSITRSTTPWRFISTEVFKLFVPPMKTSA</sequence>
<name>A0A8C9ADJ9_PROSS</name>
<keyword evidence="2" id="KW-1185">Reference proteome</keyword>
<accession>A0A8C9ADJ9</accession>
<reference evidence="1" key="1">
    <citation type="submission" date="2025-08" db="UniProtKB">
        <authorList>
            <consortium name="Ensembl"/>
        </authorList>
    </citation>
    <scope>IDENTIFICATION</scope>
</reference>
<proteinExistence type="predicted"/>